<keyword evidence="2" id="KW-1185">Reference proteome</keyword>
<sequence length="461" mass="51410">MIFKPKQRTKLLVSLKYALEQADVIGNRSLPADSARRFEDALGALDLADRERLRTYISDAPMTELIYGFLLPRFRHLEPTPDSRAPLSSIPEFSNLDALAEEIVVAMETLPWSYRFTMELPAAVSARLPLDFAWDLGDGVSIARGKGVAGRYLDPDPRDRGETTPIFPLAGATKAQLLVGVEGVVNVWQGTRPYFLGLDRTKAILGLMLALELTAYSIPEWDREETYAKAHIFQRQADDTYRYETSAHFGRALSDTILTLSIGPGADVTSRAAWGRTIGGKISAISRVLRAPEATRERLLLGAQWFFESRGGDSQLLCFIQTMVCLEILVGEELKGDQPKLGISELIRNRVAYLIGKDMTERNHILETFGTIYKVRSEIVHRGHSRLTPEQERHHATLRSYCARVLRAEVALLRSETDPPDDHWLDDLLGDPGADPLKGMYDARRAKALLDALTAQLKAPA</sequence>
<evidence type="ECO:0000313" key="2">
    <source>
        <dbReference type="Proteomes" id="UP000639859"/>
    </source>
</evidence>
<reference evidence="1 2" key="1">
    <citation type="submission" date="2020-11" db="EMBL/GenBank/DDBJ databases">
        <title>genome sequence of strain KACC 18849.</title>
        <authorList>
            <person name="Gao J."/>
            <person name="Zhang X."/>
        </authorList>
    </citation>
    <scope>NUCLEOTIDE SEQUENCE [LARGE SCALE GENOMIC DNA]</scope>
    <source>
        <strain evidence="1 2">KACC 18849</strain>
    </source>
</reference>
<evidence type="ECO:0008006" key="3">
    <source>
        <dbReference type="Google" id="ProtNLM"/>
    </source>
</evidence>
<dbReference type="EMBL" id="JADWOX010000002">
    <property type="protein sequence ID" value="MBI1682688.1"/>
    <property type="molecule type" value="Genomic_DNA"/>
</dbReference>
<protein>
    <recommendedName>
        <fullName evidence="3">Apea-like HEPN domain-containing protein</fullName>
    </recommendedName>
</protein>
<proteinExistence type="predicted"/>
<evidence type="ECO:0000313" key="1">
    <source>
        <dbReference type="EMBL" id="MBI1682688.1"/>
    </source>
</evidence>
<gene>
    <name evidence="1" type="ORF">I4Q42_03305</name>
</gene>
<comment type="caution">
    <text evidence="1">The sequence shown here is derived from an EMBL/GenBank/DDBJ whole genome shotgun (WGS) entry which is preliminary data.</text>
</comment>
<name>A0ABS0SSX7_9CAUL</name>
<organism evidence="1 2">
    <name type="scientific">Caulobacter hibisci</name>
    <dbReference type="NCBI Taxonomy" id="2035993"/>
    <lineage>
        <taxon>Bacteria</taxon>
        <taxon>Pseudomonadati</taxon>
        <taxon>Pseudomonadota</taxon>
        <taxon>Alphaproteobacteria</taxon>
        <taxon>Caulobacterales</taxon>
        <taxon>Caulobacteraceae</taxon>
        <taxon>Caulobacter</taxon>
    </lineage>
</organism>
<dbReference type="Proteomes" id="UP000639859">
    <property type="component" value="Unassembled WGS sequence"/>
</dbReference>
<accession>A0ABS0SSX7</accession>
<dbReference type="RefSeq" id="WP_198574640.1">
    <property type="nucleotide sequence ID" value="NZ_JADWOX010000002.1"/>
</dbReference>